<dbReference type="InterPro" id="IPR027074">
    <property type="entry name" value="Integrator_9su"/>
</dbReference>
<dbReference type="GO" id="GO:0005634">
    <property type="term" value="C:nucleus"/>
    <property type="evidence" value="ECO:0007669"/>
    <property type="project" value="UniProtKB-SubCell"/>
</dbReference>
<dbReference type="SUPFAM" id="SSF56281">
    <property type="entry name" value="Metallo-hydrolase/oxidoreductase"/>
    <property type="match status" value="1"/>
</dbReference>
<evidence type="ECO:0000313" key="7">
    <source>
        <dbReference type="EMBL" id="KAL3855115.1"/>
    </source>
</evidence>
<dbReference type="Pfam" id="PF10996">
    <property type="entry name" value="Beta-Casp"/>
    <property type="match status" value="1"/>
</dbReference>
<evidence type="ECO:0000256" key="3">
    <source>
        <dbReference type="ARBA" id="ARBA00006861"/>
    </source>
</evidence>
<dbReference type="SMART" id="SM01027">
    <property type="entry name" value="Beta-Casp"/>
    <property type="match status" value="1"/>
</dbReference>
<keyword evidence="5" id="KW-0539">Nucleus</keyword>
<accession>A0ABD3V3M0</accession>
<name>A0ABD3V3M0_SINWO</name>
<evidence type="ECO:0000259" key="6">
    <source>
        <dbReference type="SMART" id="SM01027"/>
    </source>
</evidence>
<dbReference type="GO" id="GO:0005737">
    <property type="term" value="C:cytoplasm"/>
    <property type="evidence" value="ECO:0007669"/>
    <property type="project" value="UniProtKB-SubCell"/>
</dbReference>
<comment type="caution">
    <text evidence="7">The sequence shown here is derived from an EMBL/GenBank/DDBJ whole genome shotgun (WGS) entry which is preliminary data.</text>
</comment>
<dbReference type="PANTHER" id="PTHR46094:SF1">
    <property type="entry name" value="INTEGRATOR COMPLEX SUBUNIT 9"/>
    <property type="match status" value="1"/>
</dbReference>
<dbReference type="Proteomes" id="UP001634394">
    <property type="component" value="Unassembled WGS sequence"/>
</dbReference>
<comment type="subcellular location">
    <subcellularLocation>
        <location evidence="2">Cytoplasm</location>
    </subcellularLocation>
    <subcellularLocation>
        <location evidence="1">Nucleus</location>
    </subcellularLocation>
</comment>
<protein>
    <recommendedName>
        <fullName evidence="6">Beta-Casp domain-containing protein</fullName>
    </recommendedName>
</protein>
<dbReference type="InterPro" id="IPR036866">
    <property type="entry name" value="RibonucZ/Hydroxyglut_hydro"/>
</dbReference>
<reference evidence="7 8" key="1">
    <citation type="submission" date="2024-11" db="EMBL/GenBank/DDBJ databases">
        <title>Chromosome-level genome assembly of the freshwater bivalve Anodonta woodiana.</title>
        <authorList>
            <person name="Chen X."/>
        </authorList>
    </citation>
    <scope>NUCLEOTIDE SEQUENCE [LARGE SCALE GENOMIC DNA]</scope>
    <source>
        <strain evidence="7">MN2024</strain>
        <tissue evidence="7">Gills</tissue>
    </source>
</reference>
<comment type="similarity">
    <text evidence="3">Belongs to the metallo-beta-lactamase superfamily. RNA-metabolizing metallo-beta-lactamase-like family. INTS9 subfamily.</text>
</comment>
<evidence type="ECO:0000256" key="4">
    <source>
        <dbReference type="ARBA" id="ARBA00022490"/>
    </source>
</evidence>
<dbReference type="Gene3D" id="3.40.50.10890">
    <property type="match status" value="1"/>
</dbReference>
<evidence type="ECO:0000256" key="2">
    <source>
        <dbReference type="ARBA" id="ARBA00004496"/>
    </source>
</evidence>
<dbReference type="EMBL" id="JBJQND010000014">
    <property type="protein sequence ID" value="KAL3855115.1"/>
    <property type="molecule type" value="Genomic_DNA"/>
</dbReference>
<gene>
    <name evidence="7" type="ORF">ACJMK2_014344</name>
</gene>
<evidence type="ECO:0000256" key="5">
    <source>
        <dbReference type="ARBA" id="ARBA00023242"/>
    </source>
</evidence>
<keyword evidence="8" id="KW-1185">Reference proteome</keyword>
<evidence type="ECO:0000256" key="1">
    <source>
        <dbReference type="ARBA" id="ARBA00004123"/>
    </source>
</evidence>
<dbReference type="Gene3D" id="3.60.15.10">
    <property type="entry name" value="Ribonuclease Z/Hydroxyacylglutathione hydrolase-like"/>
    <property type="match status" value="1"/>
</dbReference>
<dbReference type="PANTHER" id="PTHR46094">
    <property type="entry name" value="INTEGRATOR COMPLEX SUBUNIT 9"/>
    <property type="match status" value="1"/>
</dbReference>
<proteinExistence type="inferred from homology"/>
<sequence>MKKLPADLPLCLSNQPSKPCFVLYFKGVTLMLDCALDIAQILNYLPVPVVARSRLNKLAHWLLATEKFGKQGEELSLELRECGNRVFVDGVLEFAAPELGMVDMSQVDAILISSCTNMLALPYITEYTGFKGVVYTTEPTMQMARQFMTELVTYVERCPRTRVCNMWKSEEILRSLPMPVRDAVNPSTWRKCYSMHDIAGCLSKVQCVGFNEKRGIFGALKVTALSSGYCIGSSNWVIHSEYEKVCYVAGTSTLTTHPKPIDQVPLKNSDVMILCCLTQTPLTNPDSMIGEFCVNAAVTIKNGGNVLVPCYPLGVTFDLFECLSGHLDSCGLSTVPMYFVSPVCDSTLAYSNIFAEWLSNVKQSKVYLPEPPFPHAELVSLGRLRHYANIHDGLQNDFKTPCIVFAGHPSLRLGDVIHFIDLWGKSPANTIIFTEPDFPYLEALGPFQPLQMRVCYCPIDTSLSFAQANKLVKELRPIQLVVSETYLLPPTGMPQRTDLVVEWEPPPMTYKRGEILTLPIKRKFENVEITLELASTLDPVEVKPGAAITMLTGSLVVKDNKYTLEPPNKQGKGVKRESDGSIIQPKSYIWGTLNIKMFVDSLTEQGITDIKVEESGDGSIIHLPNDDTLIQIESGSTHIMCGGDETVRIKLRDTLLKCLQKI</sequence>
<dbReference type="AlphaFoldDB" id="A0ABD3V3M0"/>
<feature type="domain" description="Beta-Casp" evidence="6">
    <location>
        <begin position="316"/>
        <end position="444"/>
    </location>
</feature>
<dbReference type="Pfam" id="PF16661">
    <property type="entry name" value="Lactamase_B_6"/>
    <property type="match status" value="1"/>
</dbReference>
<dbReference type="InterPro" id="IPR022712">
    <property type="entry name" value="Beta_Casp"/>
</dbReference>
<dbReference type="InterPro" id="IPR001279">
    <property type="entry name" value="Metallo-B-lactamas"/>
</dbReference>
<organism evidence="7 8">
    <name type="scientific">Sinanodonta woodiana</name>
    <name type="common">Chinese pond mussel</name>
    <name type="synonym">Anodonta woodiana</name>
    <dbReference type="NCBI Taxonomy" id="1069815"/>
    <lineage>
        <taxon>Eukaryota</taxon>
        <taxon>Metazoa</taxon>
        <taxon>Spiralia</taxon>
        <taxon>Lophotrochozoa</taxon>
        <taxon>Mollusca</taxon>
        <taxon>Bivalvia</taxon>
        <taxon>Autobranchia</taxon>
        <taxon>Heteroconchia</taxon>
        <taxon>Palaeoheterodonta</taxon>
        <taxon>Unionida</taxon>
        <taxon>Unionoidea</taxon>
        <taxon>Unionidae</taxon>
        <taxon>Unioninae</taxon>
        <taxon>Sinanodonta</taxon>
    </lineage>
</organism>
<evidence type="ECO:0000313" key="8">
    <source>
        <dbReference type="Proteomes" id="UP001634394"/>
    </source>
</evidence>
<dbReference type="Pfam" id="PF21382">
    <property type="entry name" value="IntS9_C"/>
    <property type="match status" value="1"/>
</dbReference>
<dbReference type="InterPro" id="IPR048660">
    <property type="entry name" value="IntS9-like_C"/>
</dbReference>
<keyword evidence="4" id="KW-0963">Cytoplasm</keyword>